<dbReference type="STRING" id="1236989.JCM15548_13633"/>
<dbReference type="EMBL" id="BAZW01000043">
    <property type="protein sequence ID" value="GAO31284.1"/>
    <property type="molecule type" value="Genomic_DNA"/>
</dbReference>
<dbReference type="Proteomes" id="UP000032900">
    <property type="component" value="Unassembled WGS sequence"/>
</dbReference>
<proteinExistence type="predicted"/>
<dbReference type="InterPro" id="IPR013785">
    <property type="entry name" value="Aldolase_TIM"/>
</dbReference>
<keyword evidence="2" id="KW-1185">Reference proteome</keyword>
<dbReference type="SUPFAM" id="SSF51569">
    <property type="entry name" value="Aldolase"/>
    <property type="match status" value="1"/>
</dbReference>
<evidence type="ECO:0000313" key="1">
    <source>
        <dbReference type="EMBL" id="GAO31284.1"/>
    </source>
</evidence>
<sequence>MESTPLFELFEADFNRLPAFDLQNIVLPEKNEALLKKIFNSIDLTSLNTTDCSNGIEDFCEKVADFPKSFPDMPNVAAVCVYPVFAPFLPVN</sequence>
<protein>
    <submittedName>
        <fullName evidence="1">Deoxyribose-phosphate aldolase</fullName>
    </submittedName>
</protein>
<name>A0A0E9M1C0_9BACT</name>
<dbReference type="Gene3D" id="3.20.20.70">
    <property type="entry name" value="Aldolase class I"/>
    <property type="match status" value="1"/>
</dbReference>
<reference evidence="1 2" key="1">
    <citation type="journal article" date="2015" name="Microbes Environ.">
        <title>Distribution and evolution of nitrogen fixation genes in the phylum bacteroidetes.</title>
        <authorList>
            <person name="Inoue J."/>
            <person name="Oshima K."/>
            <person name="Suda W."/>
            <person name="Sakamoto M."/>
            <person name="Iino T."/>
            <person name="Noda S."/>
            <person name="Hongoh Y."/>
            <person name="Hattori M."/>
            <person name="Ohkuma M."/>
        </authorList>
    </citation>
    <scope>NUCLEOTIDE SEQUENCE [LARGE SCALE GENOMIC DNA]</scope>
    <source>
        <strain evidence="1">JCM 15548</strain>
    </source>
</reference>
<gene>
    <name evidence="1" type="ORF">JCM15548_13633</name>
</gene>
<comment type="caution">
    <text evidence="1">The sequence shown here is derived from an EMBL/GenBank/DDBJ whole genome shotgun (WGS) entry which is preliminary data.</text>
</comment>
<evidence type="ECO:0000313" key="2">
    <source>
        <dbReference type="Proteomes" id="UP000032900"/>
    </source>
</evidence>
<dbReference type="AlphaFoldDB" id="A0A0E9M1C0"/>
<organism evidence="1 2">
    <name type="scientific">Geofilum rubicundum JCM 15548</name>
    <dbReference type="NCBI Taxonomy" id="1236989"/>
    <lineage>
        <taxon>Bacteria</taxon>
        <taxon>Pseudomonadati</taxon>
        <taxon>Bacteroidota</taxon>
        <taxon>Bacteroidia</taxon>
        <taxon>Marinilabiliales</taxon>
        <taxon>Marinilabiliaceae</taxon>
        <taxon>Geofilum</taxon>
    </lineage>
</organism>
<dbReference type="RefSeq" id="WP_227625909.1">
    <property type="nucleotide sequence ID" value="NZ_BAZW01000043.1"/>
</dbReference>
<accession>A0A0E9M1C0</accession>